<evidence type="ECO:0000259" key="2">
    <source>
        <dbReference type="PROSITE" id="PS51304"/>
    </source>
</evidence>
<dbReference type="AlphaFoldDB" id="A0A8H3HFS9"/>
<dbReference type="GO" id="GO:0030246">
    <property type="term" value="F:carbohydrate binding"/>
    <property type="evidence" value="ECO:0007669"/>
    <property type="project" value="InterPro"/>
</dbReference>
<dbReference type="PROSITE" id="PS51304">
    <property type="entry name" value="GALECTIN"/>
    <property type="match status" value="1"/>
</dbReference>
<dbReference type="Gene3D" id="2.60.120.200">
    <property type="match status" value="1"/>
</dbReference>
<evidence type="ECO:0000313" key="3">
    <source>
        <dbReference type="EMBL" id="CAE6511797.1"/>
    </source>
</evidence>
<name>A0A8H3HFS9_9AGAM</name>
<comment type="caution">
    <text evidence="3">The sequence shown here is derived from an EMBL/GenBank/DDBJ whole genome shotgun (WGS) entry which is preliminary data.</text>
</comment>
<accession>A0A8H3HFS9</accession>
<organism evidence="3 4">
    <name type="scientific">Rhizoctonia solani</name>
    <dbReference type="NCBI Taxonomy" id="456999"/>
    <lineage>
        <taxon>Eukaryota</taxon>
        <taxon>Fungi</taxon>
        <taxon>Dikarya</taxon>
        <taxon>Basidiomycota</taxon>
        <taxon>Agaricomycotina</taxon>
        <taxon>Agaricomycetes</taxon>
        <taxon>Cantharellales</taxon>
        <taxon>Ceratobasidiaceae</taxon>
        <taxon>Rhizoctonia</taxon>
    </lineage>
</organism>
<dbReference type="SUPFAM" id="SSF49899">
    <property type="entry name" value="Concanavalin A-like lectins/glucanases"/>
    <property type="match status" value="1"/>
</dbReference>
<proteinExistence type="predicted"/>
<evidence type="ECO:0000313" key="4">
    <source>
        <dbReference type="Proteomes" id="UP000663853"/>
    </source>
</evidence>
<protein>
    <recommendedName>
        <fullName evidence="2">Galectin domain-containing protein</fullName>
    </recommendedName>
</protein>
<dbReference type="Proteomes" id="UP000663853">
    <property type="component" value="Unassembled WGS sequence"/>
</dbReference>
<evidence type="ECO:0000256" key="1">
    <source>
        <dbReference type="SAM" id="MobiDB-lite"/>
    </source>
</evidence>
<sequence length="154" mass="17062">MSFPLHRNSSHPISPPMGHHGQVEVLSTMPPITSQSDYTVLELRGANSDILVHCSLRPSQGFIALNARPADPHGWDYSKEIRIPFHEHFAEGENARLTIKDLGDKYLITFGCGQGTYYNKLGSQASQAATSIRYHADQANSVFSDAVFVEAHRQ</sequence>
<reference evidence="3" key="1">
    <citation type="submission" date="2021-01" db="EMBL/GenBank/DDBJ databases">
        <authorList>
            <person name="Kaushik A."/>
        </authorList>
    </citation>
    <scope>NUCLEOTIDE SEQUENCE</scope>
    <source>
        <strain evidence="3">AG6-10EEA</strain>
    </source>
</reference>
<dbReference type="InterPro" id="IPR001079">
    <property type="entry name" value="Galectin_CRD"/>
</dbReference>
<feature type="region of interest" description="Disordered" evidence="1">
    <location>
        <begin position="1"/>
        <end position="21"/>
    </location>
</feature>
<feature type="domain" description="Galectin" evidence="2">
    <location>
        <begin position="9"/>
        <end position="150"/>
    </location>
</feature>
<gene>
    <name evidence="3" type="ORF">RDB_LOCUS130061</name>
</gene>
<dbReference type="InterPro" id="IPR013320">
    <property type="entry name" value="ConA-like_dom_sf"/>
</dbReference>
<dbReference type="EMBL" id="CAJMXA010003693">
    <property type="protein sequence ID" value="CAE6511797.1"/>
    <property type="molecule type" value="Genomic_DNA"/>
</dbReference>